<evidence type="ECO:0000256" key="1">
    <source>
        <dbReference type="ARBA" id="ARBA00009437"/>
    </source>
</evidence>
<dbReference type="InterPro" id="IPR005119">
    <property type="entry name" value="LysR_subst-bd"/>
</dbReference>
<dbReference type="AlphaFoldDB" id="A0AA37IIU2"/>
<dbReference type="PANTHER" id="PTHR30346">
    <property type="entry name" value="TRANSCRIPTIONAL DUAL REGULATOR HCAR-RELATED"/>
    <property type="match status" value="1"/>
</dbReference>
<evidence type="ECO:0000256" key="4">
    <source>
        <dbReference type="ARBA" id="ARBA00023163"/>
    </source>
</evidence>
<accession>A0AA37IIU2</accession>
<dbReference type="InterPro" id="IPR000847">
    <property type="entry name" value="LysR_HTH_N"/>
</dbReference>
<proteinExistence type="inferred from homology"/>
<dbReference type="GO" id="GO:0032993">
    <property type="term" value="C:protein-DNA complex"/>
    <property type="evidence" value="ECO:0007669"/>
    <property type="project" value="TreeGrafter"/>
</dbReference>
<feature type="domain" description="HTH lysR-type" evidence="5">
    <location>
        <begin position="1"/>
        <end position="58"/>
    </location>
</feature>
<evidence type="ECO:0000256" key="2">
    <source>
        <dbReference type="ARBA" id="ARBA00023015"/>
    </source>
</evidence>
<reference evidence="6" key="1">
    <citation type="submission" date="2022-09" db="EMBL/GenBank/DDBJ databases">
        <title>Isolation and characterization of 3-chlorobenzoate degrading bacteria from soils in Shizuoka.</title>
        <authorList>
            <person name="Ifat A."/>
            <person name="Ogawa N."/>
            <person name="Kimbara K."/>
            <person name="Moriuchi R."/>
            <person name="Dohra H."/>
            <person name="Shintani M."/>
        </authorList>
    </citation>
    <scope>NUCLEOTIDE SEQUENCE</scope>
    <source>
        <strain evidence="6">19CS4-2</strain>
    </source>
</reference>
<dbReference type="Pfam" id="PF03466">
    <property type="entry name" value="LysR_substrate"/>
    <property type="match status" value="1"/>
</dbReference>
<evidence type="ECO:0000256" key="3">
    <source>
        <dbReference type="ARBA" id="ARBA00023125"/>
    </source>
</evidence>
<dbReference type="PANTHER" id="PTHR30346:SF28">
    <property type="entry name" value="HTH-TYPE TRANSCRIPTIONAL REGULATOR CYNR"/>
    <property type="match status" value="1"/>
</dbReference>
<dbReference type="RefSeq" id="WP_238217687.1">
    <property type="nucleotide sequence ID" value="NZ_BPUS01000030.1"/>
</dbReference>
<evidence type="ECO:0000313" key="7">
    <source>
        <dbReference type="Proteomes" id="UP001055111"/>
    </source>
</evidence>
<evidence type="ECO:0000259" key="5">
    <source>
        <dbReference type="PROSITE" id="PS50931"/>
    </source>
</evidence>
<comment type="similarity">
    <text evidence="1">Belongs to the LysR transcriptional regulatory family.</text>
</comment>
<dbReference type="SUPFAM" id="SSF53850">
    <property type="entry name" value="Periplasmic binding protein-like II"/>
    <property type="match status" value="1"/>
</dbReference>
<dbReference type="Gene3D" id="3.40.190.10">
    <property type="entry name" value="Periplasmic binding protein-like II"/>
    <property type="match status" value="2"/>
</dbReference>
<dbReference type="GO" id="GO:0003677">
    <property type="term" value="F:DNA binding"/>
    <property type="evidence" value="ECO:0007669"/>
    <property type="project" value="UniProtKB-KW"/>
</dbReference>
<dbReference type="InterPro" id="IPR036388">
    <property type="entry name" value="WH-like_DNA-bd_sf"/>
</dbReference>
<sequence length="310" mass="34002">MELRHIRYFIAAAEEEHFGRAAERLHITRPAVSQIIADLEAEVGTLLFERLAHNVRLTAAGRILLTQLTRVMADLNEALVLTRRVGQGKTGTLNIGYGSLTLMHSIFRAAVKRFHETYPDVTLSLIEVATTLQPRALAEGKIHAGFMHVAPTLGPAGKRKAEFLSERDGTVLDYINIQTGALGVAVSAEHRFAQRKSIALSELADEKLVVVPKSSSSPSYGQLYTLCQQAGFEPNVVQEVSTVASQLNLISVGMGIGFAVMGKNFVYPHQLSVVPLKDVNYPTSFIFGWVRGQRTPILDRMIEIITALAE</sequence>
<keyword evidence="3" id="KW-0238">DNA-binding</keyword>
<dbReference type="SUPFAM" id="SSF46785">
    <property type="entry name" value="Winged helix' DNA-binding domain"/>
    <property type="match status" value="1"/>
</dbReference>
<protein>
    <submittedName>
        <fullName evidence="6">LysR family transcriptional regulator</fullName>
    </submittedName>
</protein>
<gene>
    <name evidence="6" type="ORF">CBA19CS42_36130</name>
</gene>
<dbReference type="PRINTS" id="PR00039">
    <property type="entry name" value="HTHLYSR"/>
</dbReference>
<dbReference type="Gene3D" id="1.10.10.10">
    <property type="entry name" value="Winged helix-like DNA-binding domain superfamily/Winged helix DNA-binding domain"/>
    <property type="match status" value="1"/>
</dbReference>
<comment type="caution">
    <text evidence="6">The sequence shown here is derived from an EMBL/GenBank/DDBJ whole genome shotgun (WGS) entry which is preliminary data.</text>
</comment>
<dbReference type="EMBL" id="BPUS01000030">
    <property type="protein sequence ID" value="GJH30064.1"/>
    <property type="molecule type" value="Genomic_DNA"/>
</dbReference>
<keyword evidence="2" id="KW-0805">Transcription regulation</keyword>
<dbReference type="FunFam" id="1.10.10.10:FF:000001">
    <property type="entry name" value="LysR family transcriptional regulator"/>
    <property type="match status" value="1"/>
</dbReference>
<evidence type="ECO:0000313" key="6">
    <source>
        <dbReference type="EMBL" id="GJH30064.1"/>
    </source>
</evidence>
<dbReference type="Pfam" id="PF00126">
    <property type="entry name" value="HTH_1"/>
    <property type="match status" value="1"/>
</dbReference>
<dbReference type="Proteomes" id="UP001055111">
    <property type="component" value="Unassembled WGS sequence"/>
</dbReference>
<dbReference type="GO" id="GO:0003700">
    <property type="term" value="F:DNA-binding transcription factor activity"/>
    <property type="evidence" value="ECO:0007669"/>
    <property type="project" value="InterPro"/>
</dbReference>
<name>A0AA37IIU2_9BURK</name>
<dbReference type="CDD" id="cd08414">
    <property type="entry name" value="PBP2_LTTR_aromatics_like"/>
    <property type="match status" value="1"/>
</dbReference>
<organism evidence="6 7">
    <name type="scientific">Caballeronia novacaledonica</name>
    <dbReference type="NCBI Taxonomy" id="1544861"/>
    <lineage>
        <taxon>Bacteria</taxon>
        <taxon>Pseudomonadati</taxon>
        <taxon>Pseudomonadota</taxon>
        <taxon>Betaproteobacteria</taxon>
        <taxon>Burkholderiales</taxon>
        <taxon>Burkholderiaceae</taxon>
        <taxon>Caballeronia</taxon>
    </lineage>
</organism>
<dbReference type="PROSITE" id="PS50931">
    <property type="entry name" value="HTH_LYSR"/>
    <property type="match status" value="1"/>
</dbReference>
<keyword evidence="4" id="KW-0804">Transcription</keyword>
<dbReference type="InterPro" id="IPR036390">
    <property type="entry name" value="WH_DNA-bd_sf"/>
</dbReference>